<dbReference type="GO" id="GO:0009279">
    <property type="term" value="C:cell outer membrane"/>
    <property type="evidence" value="ECO:0007669"/>
    <property type="project" value="UniProtKB-SubCell"/>
</dbReference>
<evidence type="ECO:0000256" key="4">
    <source>
        <dbReference type="ARBA" id="ARBA00022452"/>
    </source>
</evidence>
<keyword evidence="5" id="KW-0812">Transmembrane</keyword>
<feature type="signal peptide" evidence="11">
    <location>
        <begin position="1"/>
        <end position="20"/>
    </location>
</feature>
<comment type="subunit">
    <text evidence="2">Homotrimer.</text>
</comment>
<feature type="chain" id="PRO_5013279949" evidence="11">
    <location>
        <begin position="21"/>
        <end position="388"/>
    </location>
</feature>
<evidence type="ECO:0000256" key="11">
    <source>
        <dbReference type="SAM" id="SignalP"/>
    </source>
</evidence>
<evidence type="ECO:0000256" key="5">
    <source>
        <dbReference type="ARBA" id="ARBA00022692"/>
    </source>
</evidence>
<evidence type="ECO:0000313" key="14">
    <source>
        <dbReference type="Proteomes" id="UP000214600"/>
    </source>
</evidence>
<feature type="domain" description="Porin" evidence="12">
    <location>
        <begin position="11"/>
        <end position="359"/>
    </location>
</feature>
<protein>
    <submittedName>
        <fullName evidence="13">Porin</fullName>
    </submittedName>
</protein>
<accession>A0A228J3C2</accession>
<proteinExistence type="predicted"/>
<dbReference type="Gene3D" id="2.40.160.10">
    <property type="entry name" value="Porin"/>
    <property type="match status" value="1"/>
</dbReference>
<dbReference type="RefSeq" id="WP_089450529.1">
    <property type="nucleotide sequence ID" value="NZ_NKFA01000003.1"/>
</dbReference>
<keyword evidence="9" id="KW-0472">Membrane</keyword>
<dbReference type="Proteomes" id="UP000214600">
    <property type="component" value="Unassembled WGS sequence"/>
</dbReference>
<evidence type="ECO:0000256" key="8">
    <source>
        <dbReference type="ARBA" id="ARBA00023114"/>
    </source>
</evidence>
<evidence type="ECO:0000256" key="2">
    <source>
        <dbReference type="ARBA" id="ARBA00011233"/>
    </source>
</evidence>
<evidence type="ECO:0000313" key="13">
    <source>
        <dbReference type="EMBL" id="OXI49084.1"/>
    </source>
</evidence>
<sequence length="388" mass="40572">MNKYAMAALPLALLGGMAHAQSSVTLYGAVDSGVLYQSTSATTLATNARGTGKIFRFQDAGVHSSGWGIKGTEDLGGGYRALFQLQGSFSSGTGKSSINSTPGQSAIFNQVAAVGLSGPFGTLTAGRQIVPLFRAMEATDVRGAQYFGSIFTALLGMNQAAGWPGTNTNAPIGAIYDDNALIYQSPAYRGFSFAAEYAPGGVAGQFQGGTRESVVMKYAGYGLVFAAAYYNGHDTNPYPAAYGAVPGVNPAQETGVDNNRLFYVGARYTTLGGISVSASYANARNPAHAGQANYDLFSAGLGYRLSAAFTLTSGLYYLRSRNDAAPYRGSSTEIAIGADYRLSTRTEVYAQVGHVNNKGAMNQPIAYGQPVEPDAHTTAAMIGIRHKF</sequence>
<keyword evidence="4" id="KW-1134">Transmembrane beta strand</keyword>
<evidence type="ECO:0000256" key="3">
    <source>
        <dbReference type="ARBA" id="ARBA00022448"/>
    </source>
</evidence>
<evidence type="ECO:0000256" key="9">
    <source>
        <dbReference type="ARBA" id="ARBA00023136"/>
    </source>
</evidence>
<dbReference type="GO" id="GO:0006811">
    <property type="term" value="P:monoatomic ion transport"/>
    <property type="evidence" value="ECO:0007669"/>
    <property type="project" value="UniProtKB-KW"/>
</dbReference>
<dbReference type="InterPro" id="IPR033900">
    <property type="entry name" value="Gram_neg_porin_domain"/>
</dbReference>
<keyword evidence="6 11" id="KW-0732">Signal</keyword>
<keyword evidence="8" id="KW-0626">Porin</keyword>
<gene>
    <name evidence="13" type="ORF">CFB84_09420</name>
</gene>
<evidence type="ECO:0000256" key="7">
    <source>
        <dbReference type="ARBA" id="ARBA00023065"/>
    </source>
</evidence>
<dbReference type="SUPFAM" id="SSF56935">
    <property type="entry name" value="Porins"/>
    <property type="match status" value="1"/>
</dbReference>
<evidence type="ECO:0000256" key="6">
    <source>
        <dbReference type="ARBA" id="ARBA00022729"/>
    </source>
</evidence>
<reference evidence="14" key="1">
    <citation type="submission" date="2017-06" db="EMBL/GenBank/DDBJ databases">
        <authorList>
            <person name="LiPuma J."/>
            <person name="Spilker T."/>
        </authorList>
    </citation>
    <scope>NUCLEOTIDE SEQUENCE [LARGE SCALE GENOMIC DNA]</scope>
    <source>
        <strain evidence="14">AU17325</strain>
    </source>
</reference>
<dbReference type="Pfam" id="PF13609">
    <property type="entry name" value="Porin_4"/>
    <property type="match status" value="1"/>
</dbReference>
<evidence type="ECO:0000259" key="12">
    <source>
        <dbReference type="Pfam" id="PF13609"/>
    </source>
</evidence>
<dbReference type="OrthoDB" id="8676354at2"/>
<dbReference type="InterPro" id="IPR050298">
    <property type="entry name" value="Gram-neg_bact_OMP"/>
</dbReference>
<evidence type="ECO:0000256" key="10">
    <source>
        <dbReference type="ARBA" id="ARBA00023237"/>
    </source>
</evidence>
<dbReference type="EMBL" id="NKFA01000003">
    <property type="protein sequence ID" value="OXI49084.1"/>
    <property type="molecule type" value="Genomic_DNA"/>
</dbReference>
<organism evidence="13 14">
    <name type="scientific">Burkholderia aenigmatica</name>
    <dbReference type="NCBI Taxonomy" id="2015348"/>
    <lineage>
        <taxon>Bacteria</taxon>
        <taxon>Pseudomonadati</taxon>
        <taxon>Pseudomonadota</taxon>
        <taxon>Betaproteobacteria</taxon>
        <taxon>Burkholderiales</taxon>
        <taxon>Burkholderiaceae</taxon>
        <taxon>Burkholderia</taxon>
        <taxon>Burkholderia cepacia complex</taxon>
    </lineage>
</organism>
<dbReference type="PANTHER" id="PTHR34501">
    <property type="entry name" value="PROTEIN YDDL-RELATED"/>
    <property type="match status" value="1"/>
</dbReference>
<dbReference type="InterPro" id="IPR023614">
    <property type="entry name" value="Porin_dom_sf"/>
</dbReference>
<keyword evidence="10" id="KW-0998">Cell outer membrane</keyword>
<keyword evidence="7" id="KW-0406">Ion transport</keyword>
<dbReference type="AlphaFoldDB" id="A0A228J3C2"/>
<dbReference type="GO" id="GO:0046930">
    <property type="term" value="C:pore complex"/>
    <property type="evidence" value="ECO:0007669"/>
    <property type="project" value="UniProtKB-KW"/>
</dbReference>
<evidence type="ECO:0000256" key="1">
    <source>
        <dbReference type="ARBA" id="ARBA00004571"/>
    </source>
</evidence>
<dbReference type="CDD" id="cd00342">
    <property type="entry name" value="gram_neg_porins"/>
    <property type="match status" value="1"/>
</dbReference>
<dbReference type="PANTHER" id="PTHR34501:SF9">
    <property type="entry name" value="MAJOR OUTER MEMBRANE PROTEIN P.IA"/>
    <property type="match status" value="1"/>
</dbReference>
<reference evidence="13 14" key="2">
    <citation type="submission" date="2017-08" db="EMBL/GenBank/DDBJ databases">
        <title>WGS of novel Burkholderia cepaca complex species.</title>
        <authorList>
            <person name="Lipuma J."/>
            <person name="Spilker T."/>
        </authorList>
    </citation>
    <scope>NUCLEOTIDE SEQUENCE [LARGE SCALE GENOMIC DNA]</scope>
    <source>
        <strain evidence="13 14">AU17325</strain>
    </source>
</reference>
<comment type="subcellular location">
    <subcellularLocation>
        <location evidence="1">Cell outer membrane</location>
        <topology evidence="1">Multi-pass membrane protein</topology>
    </subcellularLocation>
</comment>
<comment type="caution">
    <text evidence="13">The sequence shown here is derived from an EMBL/GenBank/DDBJ whole genome shotgun (WGS) entry which is preliminary data.</text>
</comment>
<name>A0A228J3C2_9BURK</name>
<keyword evidence="3" id="KW-0813">Transport</keyword>
<dbReference type="GO" id="GO:0015288">
    <property type="term" value="F:porin activity"/>
    <property type="evidence" value="ECO:0007669"/>
    <property type="project" value="UniProtKB-KW"/>
</dbReference>